<dbReference type="GO" id="GO:0008465">
    <property type="term" value="F:hydroxypyruvate reductase (NADH) activity"/>
    <property type="evidence" value="ECO:0007669"/>
    <property type="project" value="UniProtKB-EC"/>
</dbReference>
<dbReference type="PROSITE" id="PS00671">
    <property type="entry name" value="D_2_HYDROXYACID_DH_3"/>
    <property type="match status" value="1"/>
</dbReference>
<dbReference type="InterPro" id="IPR006139">
    <property type="entry name" value="D-isomer_2_OHA_DH_cat_dom"/>
</dbReference>
<evidence type="ECO:0000256" key="4">
    <source>
        <dbReference type="RuleBase" id="RU003719"/>
    </source>
</evidence>
<dbReference type="Pfam" id="PF00389">
    <property type="entry name" value="2-Hacid_dh"/>
    <property type="match status" value="1"/>
</dbReference>
<evidence type="ECO:0000313" key="7">
    <source>
        <dbReference type="EMBL" id="KXI11431.1"/>
    </source>
</evidence>
<dbReference type="Proteomes" id="UP000070326">
    <property type="component" value="Unassembled WGS sequence"/>
</dbReference>
<sequence length="330" mass="36934">MVKVRVTCNKNIIERFGVKKPEGWDFQYINYPCSDEELAQQCKDADIVFCGPVDYFRREVIEQLDNCKLIHSLGVGFDKIDLEAAKEKGIYVCNNRAVNAVPVAELAVGHMITSLRRMPEADAKIKAKGVDGFNESFKEYQVKGQSELSSRVIGLVGLGAIGKAAVKMLKAFGCEIMYYDVFRADEAYEMENDIKYCTYDEILEKCDIISYHVPVLDSTRNMVRKETIEKMKQDAIIINVARGEIVNNEDLAEALNNGRVFAGLDVIAPEPPSADHPLFNLTEAGKARLSITPHIAGTTDDAFIRMSKWSYDDMVKVMNGERPNNVVNGL</sequence>
<evidence type="ECO:0000259" key="5">
    <source>
        <dbReference type="Pfam" id="PF00389"/>
    </source>
</evidence>
<reference evidence="7 9" key="1">
    <citation type="submission" date="2016-02" db="EMBL/GenBank/DDBJ databases">
        <authorList>
            <person name="Wen L."/>
            <person name="He K."/>
            <person name="Yang H."/>
        </authorList>
    </citation>
    <scope>NUCLEOTIDE SEQUENCE [LARGE SCALE GENOMIC DNA]</scope>
    <source>
        <strain evidence="7 9">MJR8628A</strain>
    </source>
</reference>
<accession>A0A135YQ12</accession>
<name>A0A135YQ12_9FIRM</name>
<gene>
    <name evidence="8" type="primary">hprA</name>
    <name evidence="7" type="ORF">HMPREF3195_01408</name>
    <name evidence="8" type="ORF">NCTC11460_00330</name>
</gene>
<dbReference type="Pfam" id="PF02826">
    <property type="entry name" value="2-Hacid_dh_C"/>
    <property type="match status" value="1"/>
</dbReference>
<dbReference type="RefSeq" id="WP_002843937.1">
    <property type="nucleotide sequence ID" value="NZ_CAXUJS010000004.1"/>
</dbReference>
<keyword evidence="2 4" id="KW-0560">Oxidoreductase</keyword>
<dbReference type="AlphaFoldDB" id="A0A135YQ12"/>
<dbReference type="Gene3D" id="3.40.50.720">
    <property type="entry name" value="NAD(P)-binding Rossmann-like Domain"/>
    <property type="match status" value="2"/>
</dbReference>
<dbReference type="PANTHER" id="PTHR43761:SF1">
    <property type="entry name" value="D-ISOMER SPECIFIC 2-HYDROXYACID DEHYDROGENASE CATALYTIC DOMAIN-CONTAINING PROTEIN-RELATED"/>
    <property type="match status" value="1"/>
</dbReference>
<feature type="domain" description="D-isomer specific 2-hydroxyacid dehydrogenase catalytic" evidence="5">
    <location>
        <begin position="25"/>
        <end position="328"/>
    </location>
</feature>
<proteinExistence type="inferred from homology"/>
<evidence type="ECO:0000313" key="9">
    <source>
        <dbReference type="Proteomes" id="UP000070326"/>
    </source>
</evidence>
<dbReference type="EMBL" id="LSQZ01000072">
    <property type="protein sequence ID" value="KXI11431.1"/>
    <property type="molecule type" value="Genomic_DNA"/>
</dbReference>
<organism evidence="7 9">
    <name type="scientific">Peptostreptococcus anaerobius</name>
    <dbReference type="NCBI Taxonomy" id="1261"/>
    <lineage>
        <taxon>Bacteria</taxon>
        <taxon>Bacillati</taxon>
        <taxon>Bacillota</taxon>
        <taxon>Clostridia</taxon>
        <taxon>Peptostreptococcales</taxon>
        <taxon>Peptostreptococcaceae</taxon>
        <taxon>Peptostreptococcus</taxon>
    </lineage>
</organism>
<dbReference type="eggNOG" id="COG1052">
    <property type="taxonomic scope" value="Bacteria"/>
</dbReference>
<dbReference type="PATRIC" id="fig|1261.3.peg.145"/>
<dbReference type="InterPro" id="IPR050418">
    <property type="entry name" value="D-iso_2-hydroxyacid_DH_PdxB"/>
</dbReference>
<dbReference type="Proteomes" id="UP000255101">
    <property type="component" value="Unassembled WGS sequence"/>
</dbReference>
<dbReference type="EMBL" id="UGTB01000004">
    <property type="protein sequence ID" value="SUB60425.1"/>
    <property type="molecule type" value="Genomic_DNA"/>
</dbReference>
<reference evidence="8 10" key="2">
    <citation type="submission" date="2018-06" db="EMBL/GenBank/DDBJ databases">
        <authorList>
            <consortium name="Pathogen Informatics"/>
            <person name="Doyle S."/>
        </authorList>
    </citation>
    <scope>NUCLEOTIDE SEQUENCE [LARGE SCALE GENOMIC DNA]</scope>
    <source>
        <strain evidence="8 10">NCTC11460</strain>
    </source>
</reference>
<evidence type="ECO:0000256" key="1">
    <source>
        <dbReference type="ARBA" id="ARBA00005854"/>
    </source>
</evidence>
<dbReference type="SUPFAM" id="SSF52283">
    <property type="entry name" value="Formate/glycerate dehydrogenase catalytic domain-like"/>
    <property type="match status" value="1"/>
</dbReference>
<evidence type="ECO:0000313" key="8">
    <source>
        <dbReference type="EMBL" id="SUB60425.1"/>
    </source>
</evidence>
<dbReference type="EC" id="1.1.1.29" evidence="8"/>
<protein>
    <submittedName>
        <fullName evidence="7">4-phosphoerythronate dehydrogenase</fullName>
    </submittedName>
    <submittedName>
        <fullName evidence="8">Glycerate dehydrogenase</fullName>
        <ecNumber evidence="8">1.1.1.29</ecNumber>
    </submittedName>
</protein>
<dbReference type="PANTHER" id="PTHR43761">
    <property type="entry name" value="D-ISOMER SPECIFIC 2-HYDROXYACID DEHYDROGENASE FAMILY PROTEIN (AFU_ORTHOLOGUE AFUA_1G13630)"/>
    <property type="match status" value="1"/>
</dbReference>
<dbReference type="InterPro" id="IPR036291">
    <property type="entry name" value="NAD(P)-bd_dom_sf"/>
</dbReference>
<evidence type="ECO:0000259" key="6">
    <source>
        <dbReference type="Pfam" id="PF02826"/>
    </source>
</evidence>
<evidence type="ECO:0000256" key="2">
    <source>
        <dbReference type="ARBA" id="ARBA00023002"/>
    </source>
</evidence>
<evidence type="ECO:0000313" key="10">
    <source>
        <dbReference type="Proteomes" id="UP000255101"/>
    </source>
</evidence>
<dbReference type="InterPro" id="IPR029753">
    <property type="entry name" value="D-isomer_DH_CS"/>
</dbReference>
<dbReference type="GO" id="GO:0051287">
    <property type="term" value="F:NAD binding"/>
    <property type="evidence" value="ECO:0007669"/>
    <property type="project" value="InterPro"/>
</dbReference>
<comment type="similarity">
    <text evidence="1 4">Belongs to the D-isomer specific 2-hydroxyacid dehydrogenase family.</text>
</comment>
<evidence type="ECO:0000256" key="3">
    <source>
        <dbReference type="ARBA" id="ARBA00023027"/>
    </source>
</evidence>
<dbReference type="GeneID" id="79842841"/>
<feature type="domain" description="D-isomer specific 2-hydroxyacid dehydrogenase NAD-binding" evidence="6">
    <location>
        <begin position="109"/>
        <end position="296"/>
    </location>
</feature>
<dbReference type="InterPro" id="IPR006140">
    <property type="entry name" value="D-isomer_DH_NAD-bd"/>
</dbReference>
<dbReference type="STRING" id="1261.HMPREF3195_01408"/>
<dbReference type="SUPFAM" id="SSF51735">
    <property type="entry name" value="NAD(P)-binding Rossmann-fold domains"/>
    <property type="match status" value="1"/>
</dbReference>
<keyword evidence="3" id="KW-0520">NAD</keyword>